<evidence type="ECO:0000256" key="8">
    <source>
        <dbReference type="ARBA" id="ARBA00023136"/>
    </source>
</evidence>
<evidence type="ECO:0000256" key="2">
    <source>
        <dbReference type="ARBA" id="ARBA00004496"/>
    </source>
</evidence>
<keyword evidence="14" id="KW-1185">Reference proteome</keyword>
<dbReference type="GO" id="GO:0032511">
    <property type="term" value="P:late endosome to vacuole transport via multivesicular body sorting pathway"/>
    <property type="evidence" value="ECO:0007669"/>
    <property type="project" value="InterPro"/>
</dbReference>
<dbReference type="InterPro" id="IPR041212">
    <property type="entry name" value="Vta1_C"/>
</dbReference>
<feature type="domain" description="Vta1/callose synthase N-terminal" evidence="10">
    <location>
        <begin position="25"/>
        <end position="161"/>
    </location>
</feature>
<evidence type="ECO:0000256" key="7">
    <source>
        <dbReference type="ARBA" id="ARBA00022927"/>
    </source>
</evidence>
<evidence type="ECO:0000256" key="1">
    <source>
        <dbReference type="ARBA" id="ARBA00004481"/>
    </source>
</evidence>
<dbReference type="EMBL" id="CAJNOM010000516">
    <property type="protein sequence ID" value="CAF1480547.1"/>
    <property type="molecule type" value="Genomic_DNA"/>
</dbReference>
<accession>A0A814AFY1</accession>
<dbReference type="InterPro" id="IPR044538">
    <property type="entry name" value="Vta1-like"/>
</dbReference>
<dbReference type="PANTHER" id="PTHR46009:SF1">
    <property type="entry name" value="VACUOLAR PROTEIN SORTING-ASSOCIATED PROTEIN VTA1 HOMOLOG"/>
    <property type="match status" value="1"/>
</dbReference>
<dbReference type="GO" id="GO:0015031">
    <property type="term" value="P:protein transport"/>
    <property type="evidence" value="ECO:0007669"/>
    <property type="project" value="UniProtKB-KW"/>
</dbReference>
<dbReference type="Proteomes" id="UP000663832">
    <property type="component" value="Unassembled WGS sequence"/>
</dbReference>
<keyword evidence="5" id="KW-0963">Cytoplasm</keyword>
<evidence type="ECO:0000256" key="5">
    <source>
        <dbReference type="ARBA" id="ARBA00022490"/>
    </source>
</evidence>
<feature type="domain" description="Vta1 C-terminal" evidence="11">
    <location>
        <begin position="228"/>
        <end position="264"/>
    </location>
</feature>
<comment type="caution">
    <text evidence="12">The sequence shown here is derived from an EMBL/GenBank/DDBJ whole genome shotgun (WGS) entry which is preliminary data.</text>
</comment>
<evidence type="ECO:0000313" key="12">
    <source>
        <dbReference type="EMBL" id="CAF0913052.1"/>
    </source>
</evidence>
<dbReference type="Pfam" id="PF18097">
    <property type="entry name" value="Vta1_C"/>
    <property type="match status" value="1"/>
</dbReference>
<feature type="compositionally biased region" description="Low complexity" evidence="9">
    <location>
        <begin position="184"/>
        <end position="201"/>
    </location>
</feature>
<dbReference type="GO" id="GO:0005771">
    <property type="term" value="C:multivesicular body"/>
    <property type="evidence" value="ECO:0007669"/>
    <property type="project" value="TreeGrafter"/>
</dbReference>
<keyword evidence="4" id="KW-0813">Transport</keyword>
<organism evidence="12 15">
    <name type="scientific">Adineta steineri</name>
    <dbReference type="NCBI Taxonomy" id="433720"/>
    <lineage>
        <taxon>Eukaryota</taxon>
        <taxon>Metazoa</taxon>
        <taxon>Spiralia</taxon>
        <taxon>Gnathifera</taxon>
        <taxon>Rotifera</taxon>
        <taxon>Eurotatoria</taxon>
        <taxon>Bdelloidea</taxon>
        <taxon>Adinetida</taxon>
        <taxon>Adinetidae</taxon>
        <taxon>Adineta</taxon>
    </lineage>
</organism>
<keyword evidence="6" id="KW-0967">Endosome</keyword>
<name>A0A814AFY1_9BILA</name>
<comment type="similarity">
    <text evidence="3">Belongs to the VTA1 family.</text>
</comment>
<feature type="region of interest" description="Disordered" evidence="9">
    <location>
        <begin position="164"/>
        <end position="218"/>
    </location>
</feature>
<dbReference type="Gene3D" id="1.25.40.270">
    <property type="entry name" value="Vacuolar protein sorting-associated protein vta1"/>
    <property type="match status" value="1"/>
</dbReference>
<evidence type="ECO:0000256" key="3">
    <source>
        <dbReference type="ARBA" id="ARBA00007895"/>
    </source>
</evidence>
<dbReference type="OrthoDB" id="391137at2759"/>
<dbReference type="GO" id="GO:0010008">
    <property type="term" value="C:endosome membrane"/>
    <property type="evidence" value="ECO:0007669"/>
    <property type="project" value="UniProtKB-SubCell"/>
</dbReference>
<evidence type="ECO:0000259" key="10">
    <source>
        <dbReference type="Pfam" id="PF04652"/>
    </source>
</evidence>
<evidence type="ECO:0000313" key="14">
    <source>
        <dbReference type="Proteomes" id="UP000663832"/>
    </source>
</evidence>
<evidence type="ECO:0000313" key="15">
    <source>
        <dbReference type="Proteomes" id="UP000663877"/>
    </source>
</evidence>
<dbReference type="Pfam" id="PF04652">
    <property type="entry name" value="Vta1"/>
    <property type="match status" value="1"/>
</dbReference>
<proteinExistence type="inferred from homology"/>
<reference evidence="12" key="1">
    <citation type="submission" date="2021-02" db="EMBL/GenBank/DDBJ databases">
        <authorList>
            <person name="Nowell W R."/>
        </authorList>
    </citation>
    <scope>NUCLEOTIDE SEQUENCE</scope>
</reference>
<dbReference type="Proteomes" id="UP000663877">
    <property type="component" value="Unassembled WGS sequence"/>
</dbReference>
<dbReference type="Gene3D" id="1.20.5.420">
    <property type="entry name" value="Immunoglobulin FC, subunit C"/>
    <property type="match status" value="1"/>
</dbReference>
<evidence type="ECO:0000313" key="13">
    <source>
        <dbReference type="EMBL" id="CAF1480547.1"/>
    </source>
</evidence>
<keyword evidence="7" id="KW-0653">Protein transport</keyword>
<dbReference type="InterPro" id="IPR023175">
    <property type="entry name" value="Vta1/CALS_N_sf"/>
</dbReference>
<keyword evidence="8" id="KW-0472">Membrane</keyword>
<sequence>MSVLDTLATQLPQELRVKLMQHFGIAKEYEKNPQTISIAYYCLMYIANEAFKFPKEKQFVSNVLDYLETTKRNNPHDDIIKSMATGQETIEELVTVLVEETNEAEGEEIKSPDQLRLLMRKHYTVGGLTDVLSVFGPVKEDFSTLGKIAKNRAVAIFRELKAGGGGGGGGASSGMRPPESNTGANAPAISPSKPPAASAYPQMPQMPSANAAASYHDQSGGSKSVPFDVISQAQKLFRYANSALEHEDVATAMKNGEQALQLLRPYNNQF</sequence>
<dbReference type="PANTHER" id="PTHR46009">
    <property type="entry name" value="VACUOLAR PROTEIN SORTING-ASSOCIATED PROTEIN VTA1 HOMOLOG"/>
    <property type="match status" value="1"/>
</dbReference>
<dbReference type="InterPro" id="IPR039431">
    <property type="entry name" value="Vta1/CALS_N"/>
</dbReference>
<evidence type="ECO:0000256" key="6">
    <source>
        <dbReference type="ARBA" id="ARBA00022753"/>
    </source>
</evidence>
<protein>
    <submittedName>
        <fullName evidence="12">Uncharacterized protein</fullName>
    </submittedName>
</protein>
<gene>
    <name evidence="12" type="ORF">BJG266_LOCUS11109</name>
    <name evidence="13" type="ORF">QVE165_LOCUS42207</name>
</gene>
<evidence type="ECO:0000259" key="11">
    <source>
        <dbReference type="Pfam" id="PF18097"/>
    </source>
</evidence>
<evidence type="ECO:0000256" key="4">
    <source>
        <dbReference type="ARBA" id="ARBA00022448"/>
    </source>
</evidence>
<comment type="subcellular location">
    <subcellularLocation>
        <location evidence="2">Cytoplasm</location>
    </subcellularLocation>
    <subcellularLocation>
        <location evidence="1">Endosome membrane</location>
        <topology evidence="1">Peripheral membrane protein</topology>
    </subcellularLocation>
</comment>
<evidence type="ECO:0000256" key="9">
    <source>
        <dbReference type="SAM" id="MobiDB-lite"/>
    </source>
</evidence>
<dbReference type="EMBL" id="CAJNOI010000040">
    <property type="protein sequence ID" value="CAF0913052.1"/>
    <property type="molecule type" value="Genomic_DNA"/>
</dbReference>
<dbReference type="AlphaFoldDB" id="A0A814AFY1"/>